<dbReference type="RefSeq" id="WP_143871803.1">
    <property type="nucleotide sequence ID" value="NZ_CP041660.1"/>
</dbReference>
<evidence type="ECO:0000313" key="2">
    <source>
        <dbReference type="Proteomes" id="UP001467690"/>
    </source>
</evidence>
<evidence type="ECO:0000313" key="1">
    <source>
        <dbReference type="EMBL" id="MER2492229.1"/>
    </source>
</evidence>
<protein>
    <recommendedName>
        <fullName evidence="3">Outer membrane protein beta-barrel domain-containing protein</fullName>
    </recommendedName>
</protein>
<comment type="caution">
    <text evidence="1">The sequence shown here is derived from an EMBL/GenBank/DDBJ whole genome shotgun (WGS) entry which is preliminary data.</text>
</comment>
<dbReference type="Proteomes" id="UP001467690">
    <property type="component" value="Unassembled WGS sequence"/>
</dbReference>
<accession>A0ABV1RH05</accession>
<organism evidence="1 2">
    <name type="scientific">Catenovulum sediminis</name>
    <dbReference type="NCBI Taxonomy" id="1740262"/>
    <lineage>
        <taxon>Bacteria</taxon>
        <taxon>Pseudomonadati</taxon>
        <taxon>Pseudomonadota</taxon>
        <taxon>Gammaproteobacteria</taxon>
        <taxon>Alteromonadales</taxon>
        <taxon>Alteromonadaceae</taxon>
        <taxon>Catenovulum</taxon>
    </lineage>
</organism>
<sequence>MESKKALQIIVSVLILLPSIQLAHAIDTESFFMQSTQAYFSLDAKNENYLHIHQPQQQSQLFFTAEIDSTQPQNRIQAGTGYQLNLNSDVALNASLLMQTNTLNDKQANYQHRAANRNSQLALEAGSKINLTSAFRIYSALVYKVPEEYLQTTKTPENKKLGVKLKGEYYFSDNVSATIHAQIVAESRIYGVQGSFHF</sequence>
<gene>
    <name evidence="1" type="ORF">ABS311_10075</name>
</gene>
<evidence type="ECO:0008006" key="3">
    <source>
        <dbReference type="Google" id="ProtNLM"/>
    </source>
</evidence>
<dbReference type="EMBL" id="JBELOE010000200">
    <property type="protein sequence ID" value="MER2492229.1"/>
    <property type="molecule type" value="Genomic_DNA"/>
</dbReference>
<keyword evidence="2" id="KW-1185">Reference proteome</keyword>
<proteinExistence type="predicted"/>
<name>A0ABV1RH05_9ALTE</name>
<reference evidence="1 2" key="1">
    <citation type="submission" date="2024-06" db="EMBL/GenBank/DDBJ databases">
        <authorList>
            <person name="Chen R.Y."/>
        </authorList>
    </citation>
    <scope>NUCLEOTIDE SEQUENCE [LARGE SCALE GENOMIC DNA]</scope>
    <source>
        <strain evidence="1 2">D2</strain>
    </source>
</reference>